<proteinExistence type="predicted"/>
<protein>
    <submittedName>
        <fullName evidence="2">Uncharacterized protein</fullName>
    </submittedName>
</protein>
<keyword evidence="1" id="KW-0812">Transmembrane</keyword>
<keyword evidence="3" id="KW-1185">Reference proteome</keyword>
<name>A0A4Y2I7U9_ARAVE</name>
<dbReference type="AlphaFoldDB" id="A0A4Y2I7U9"/>
<dbReference type="EMBL" id="BGPR01002459">
    <property type="protein sequence ID" value="GBM73821.1"/>
    <property type="molecule type" value="Genomic_DNA"/>
</dbReference>
<keyword evidence="1" id="KW-1133">Transmembrane helix</keyword>
<evidence type="ECO:0000313" key="2">
    <source>
        <dbReference type="EMBL" id="GBM73821.1"/>
    </source>
</evidence>
<dbReference type="Proteomes" id="UP000499080">
    <property type="component" value="Unassembled WGS sequence"/>
</dbReference>
<gene>
    <name evidence="2" type="ORF">AVEN_80250_1</name>
</gene>
<reference evidence="2 3" key="1">
    <citation type="journal article" date="2019" name="Sci. Rep.">
        <title>Orb-weaving spider Araneus ventricosus genome elucidates the spidroin gene catalogue.</title>
        <authorList>
            <person name="Kono N."/>
            <person name="Nakamura H."/>
            <person name="Ohtoshi R."/>
            <person name="Moran D.A.P."/>
            <person name="Shinohara A."/>
            <person name="Yoshida Y."/>
            <person name="Fujiwara M."/>
            <person name="Mori M."/>
            <person name="Tomita M."/>
            <person name="Arakawa K."/>
        </authorList>
    </citation>
    <scope>NUCLEOTIDE SEQUENCE [LARGE SCALE GENOMIC DNA]</scope>
</reference>
<evidence type="ECO:0000256" key="1">
    <source>
        <dbReference type="SAM" id="Phobius"/>
    </source>
</evidence>
<keyword evidence="1" id="KW-0472">Membrane</keyword>
<organism evidence="2 3">
    <name type="scientific">Araneus ventricosus</name>
    <name type="common">Orbweaver spider</name>
    <name type="synonym">Epeira ventricosa</name>
    <dbReference type="NCBI Taxonomy" id="182803"/>
    <lineage>
        <taxon>Eukaryota</taxon>
        <taxon>Metazoa</taxon>
        <taxon>Ecdysozoa</taxon>
        <taxon>Arthropoda</taxon>
        <taxon>Chelicerata</taxon>
        <taxon>Arachnida</taxon>
        <taxon>Araneae</taxon>
        <taxon>Araneomorphae</taxon>
        <taxon>Entelegynae</taxon>
        <taxon>Araneoidea</taxon>
        <taxon>Araneidae</taxon>
        <taxon>Araneus</taxon>
    </lineage>
</organism>
<accession>A0A4Y2I7U9</accession>
<feature type="transmembrane region" description="Helical" evidence="1">
    <location>
        <begin position="90"/>
        <end position="110"/>
    </location>
</feature>
<evidence type="ECO:0000313" key="3">
    <source>
        <dbReference type="Proteomes" id="UP000499080"/>
    </source>
</evidence>
<comment type="caution">
    <text evidence="2">The sequence shown here is derived from an EMBL/GenBank/DDBJ whole genome shotgun (WGS) entry which is preliminary data.</text>
</comment>
<sequence>MTYRFIVVLVDLRRNLNQIFRRVGCLSVYLKRYLSSYLVYRNVRFEATRRLFWKRPRNFEPWSEDEDDTKASPIRASTPLCTVCKDLSKILINALVAVVFFVLLFGSLPLRLIMA</sequence>